<dbReference type="SMART" id="SM00181">
    <property type="entry name" value="EGF"/>
    <property type="match status" value="2"/>
</dbReference>
<dbReference type="FunFam" id="2.10.25.10:FF:000230">
    <property type="entry name" value="Delta-like protein"/>
    <property type="match status" value="1"/>
</dbReference>
<dbReference type="GO" id="GO:0005886">
    <property type="term" value="C:plasma membrane"/>
    <property type="evidence" value="ECO:0007669"/>
    <property type="project" value="TreeGrafter"/>
</dbReference>
<feature type="domain" description="EGF-like" evidence="7">
    <location>
        <begin position="1"/>
        <end position="36"/>
    </location>
</feature>
<dbReference type="SUPFAM" id="SSF57196">
    <property type="entry name" value="EGF/Laminin"/>
    <property type="match status" value="2"/>
</dbReference>
<reference evidence="8" key="1">
    <citation type="submission" date="2021-02" db="EMBL/GenBank/DDBJ databases">
        <authorList>
            <person name="Nowell W R."/>
        </authorList>
    </citation>
    <scope>NUCLEOTIDE SEQUENCE</scope>
</reference>
<dbReference type="PROSITE" id="PS00022">
    <property type="entry name" value="EGF_1"/>
    <property type="match status" value="2"/>
</dbReference>
<organism evidence="8 9">
    <name type="scientific">Rotaria magnacalcarata</name>
    <dbReference type="NCBI Taxonomy" id="392030"/>
    <lineage>
        <taxon>Eukaryota</taxon>
        <taxon>Metazoa</taxon>
        <taxon>Spiralia</taxon>
        <taxon>Gnathifera</taxon>
        <taxon>Rotifera</taxon>
        <taxon>Eurotatoria</taxon>
        <taxon>Bdelloidea</taxon>
        <taxon>Philodinida</taxon>
        <taxon>Philodinidae</taxon>
        <taxon>Rotaria</taxon>
    </lineage>
</organism>
<proteinExistence type="predicted"/>
<dbReference type="PROSITE" id="PS50026">
    <property type="entry name" value="EGF_3"/>
    <property type="match status" value="2"/>
</dbReference>
<dbReference type="PANTHER" id="PTHR24049">
    <property type="entry name" value="CRUMBS FAMILY MEMBER"/>
    <property type="match status" value="1"/>
</dbReference>
<evidence type="ECO:0000256" key="2">
    <source>
        <dbReference type="ARBA" id="ARBA00022729"/>
    </source>
</evidence>
<dbReference type="GO" id="GO:0042063">
    <property type="term" value="P:gliogenesis"/>
    <property type="evidence" value="ECO:0007669"/>
    <property type="project" value="UniProtKB-ARBA"/>
</dbReference>
<sequence>DVCTPTPCLNGGTCIPNGIGGFTCQCPPGFSGQRCEDRDPCGSQPCMNGGTCRATNGNTGFQCICPPGYNGQRCENSMHLVYLEQL</sequence>
<evidence type="ECO:0000256" key="4">
    <source>
        <dbReference type="ARBA" id="ARBA00023157"/>
    </source>
</evidence>
<dbReference type="GO" id="GO:0048666">
    <property type="term" value="P:neuron development"/>
    <property type="evidence" value="ECO:0007669"/>
    <property type="project" value="UniProtKB-ARBA"/>
</dbReference>
<keyword evidence="1 6" id="KW-0245">EGF-like domain</keyword>
<dbReference type="AlphaFoldDB" id="A0A820PJC8"/>
<dbReference type="FunFam" id="2.10.25.10:FF:000100">
    <property type="entry name" value="neurogenic locus notch homolog protein 3"/>
    <property type="match status" value="1"/>
</dbReference>
<dbReference type="SMART" id="SM00179">
    <property type="entry name" value="EGF_CA"/>
    <property type="match status" value="2"/>
</dbReference>
<accession>A0A820PJC8</accession>
<keyword evidence="4 6" id="KW-1015">Disulfide bond</keyword>
<dbReference type="InterPro" id="IPR000742">
    <property type="entry name" value="EGF"/>
</dbReference>
<comment type="caution">
    <text evidence="8">The sequence shown here is derived from an EMBL/GenBank/DDBJ whole genome shotgun (WGS) entry which is preliminary data.</text>
</comment>
<dbReference type="PRINTS" id="PR00010">
    <property type="entry name" value="EGFBLOOD"/>
</dbReference>
<dbReference type="Pfam" id="PF00008">
    <property type="entry name" value="EGF"/>
    <property type="match status" value="2"/>
</dbReference>
<dbReference type="InterPro" id="IPR051022">
    <property type="entry name" value="Notch_Cell-Fate_Det"/>
</dbReference>
<gene>
    <name evidence="8" type="ORF">UXM345_LOCUS38379</name>
</gene>
<evidence type="ECO:0000256" key="1">
    <source>
        <dbReference type="ARBA" id="ARBA00022536"/>
    </source>
</evidence>
<evidence type="ECO:0000256" key="3">
    <source>
        <dbReference type="ARBA" id="ARBA00022737"/>
    </source>
</evidence>
<feature type="domain" description="EGF-like" evidence="7">
    <location>
        <begin position="37"/>
        <end position="75"/>
    </location>
</feature>
<evidence type="ECO:0000256" key="6">
    <source>
        <dbReference type="PROSITE-ProRule" id="PRU00076"/>
    </source>
</evidence>
<feature type="non-terminal residue" evidence="8">
    <location>
        <position position="1"/>
    </location>
</feature>
<dbReference type="EMBL" id="CAJOBF010026517">
    <property type="protein sequence ID" value="CAF4406672.1"/>
    <property type="molecule type" value="Genomic_DNA"/>
</dbReference>
<evidence type="ECO:0000313" key="8">
    <source>
        <dbReference type="EMBL" id="CAF4406672.1"/>
    </source>
</evidence>
<protein>
    <recommendedName>
        <fullName evidence="7">EGF-like domain-containing protein</fullName>
    </recommendedName>
</protein>
<dbReference type="Proteomes" id="UP000663842">
    <property type="component" value="Unassembled WGS sequence"/>
</dbReference>
<comment type="caution">
    <text evidence="6">Lacks conserved residue(s) required for the propagation of feature annotation.</text>
</comment>
<name>A0A820PJC8_9BILA</name>
<keyword evidence="5" id="KW-0325">Glycoprotein</keyword>
<feature type="disulfide bond" evidence="6">
    <location>
        <begin position="46"/>
        <end position="63"/>
    </location>
</feature>
<dbReference type="GO" id="GO:0045197">
    <property type="term" value="P:establishment or maintenance of epithelial cell apical/basal polarity"/>
    <property type="evidence" value="ECO:0007669"/>
    <property type="project" value="TreeGrafter"/>
</dbReference>
<dbReference type="GO" id="GO:0007157">
    <property type="term" value="P:heterophilic cell-cell adhesion via plasma membrane cell adhesion molecules"/>
    <property type="evidence" value="ECO:0007669"/>
    <property type="project" value="TreeGrafter"/>
</dbReference>
<dbReference type="GO" id="GO:0032991">
    <property type="term" value="C:protein-containing complex"/>
    <property type="evidence" value="ECO:0007669"/>
    <property type="project" value="TreeGrafter"/>
</dbReference>
<keyword evidence="2" id="KW-0732">Signal</keyword>
<evidence type="ECO:0000259" key="7">
    <source>
        <dbReference type="PROSITE" id="PS50026"/>
    </source>
</evidence>
<dbReference type="PROSITE" id="PS01186">
    <property type="entry name" value="EGF_2"/>
    <property type="match status" value="2"/>
</dbReference>
<evidence type="ECO:0000256" key="5">
    <source>
        <dbReference type="ARBA" id="ARBA00023180"/>
    </source>
</evidence>
<dbReference type="PANTHER" id="PTHR24049:SF22">
    <property type="entry name" value="DROSOPHILA CRUMBS HOMOLOG"/>
    <property type="match status" value="1"/>
</dbReference>
<keyword evidence="3" id="KW-0677">Repeat</keyword>
<feature type="non-terminal residue" evidence="8">
    <location>
        <position position="86"/>
    </location>
</feature>
<dbReference type="GO" id="GO:0005509">
    <property type="term" value="F:calcium ion binding"/>
    <property type="evidence" value="ECO:0007669"/>
    <property type="project" value="InterPro"/>
</dbReference>
<feature type="disulfide bond" evidence="6">
    <location>
        <begin position="26"/>
        <end position="35"/>
    </location>
</feature>
<dbReference type="GO" id="GO:0000902">
    <property type="term" value="P:cell morphogenesis"/>
    <property type="evidence" value="ECO:0007669"/>
    <property type="project" value="UniProtKB-ARBA"/>
</dbReference>
<evidence type="ECO:0000313" key="9">
    <source>
        <dbReference type="Proteomes" id="UP000663842"/>
    </source>
</evidence>
<feature type="disulfide bond" evidence="6">
    <location>
        <begin position="65"/>
        <end position="74"/>
    </location>
</feature>
<dbReference type="InterPro" id="IPR001881">
    <property type="entry name" value="EGF-like_Ca-bd_dom"/>
</dbReference>
<dbReference type="Gene3D" id="2.10.25.10">
    <property type="entry name" value="Laminin"/>
    <property type="match status" value="2"/>
</dbReference>
<dbReference type="CDD" id="cd00054">
    <property type="entry name" value="EGF_CA"/>
    <property type="match status" value="2"/>
</dbReference>